<evidence type="ECO:0000313" key="2">
    <source>
        <dbReference type="Proteomes" id="UP000593572"/>
    </source>
</evidence>
<proteinExistence type="predicted"/>
<keyword evidence="2" id="KW-1185">Reference proteome</keyword>
<comment type="caution">
    <text evidence="1">The sequence shown here is derived from an EMBL/GenBank/DDBJ whole genome shotgun (WGS) entry which is preliminary data.</text>
</comment>
<name>A0A7J8MR64_9ROSI</name>
<dbReference type="AlphaFoldDB" id="A0A7J8MR64"/>
<organism evidence="1 2">
    <name type="scientific">Gossypium lobatum</name>
    <dbReference type="NCBI Taxonomy" id="34289"/>
    <lineage>
        <taxon>Eukaryota</taxon>
        <taxon>Viridiplantae</taxon>
        <taxon>Streptophyta</taxon>
        <taxon>Embryophyta</taxon>
        <taxon>Tracheophyta</taxon>
        <taxon>Spermatophyta</taxon>
        <taxon>Magnoliopsida</taxon>
        <taxon>eudicotyledons</taxon>
        <taxon>Gunneridae</taxon>
        <taxon>Pentapetalae</taxon>
        <taxon>rosids</taxon>
        <taxon>malvids</taxon>
        <taxon>Malvales</taxon>
        <taxon>Malvaceae</taxon>
        <taxon>Malvoideae</taxon>
        <taxon>Gossypium</taxon>
    </lineage>
</organism>
<gene>
    <name evidence="1" type="ORF">Golob_011960</name>
</gene>
<reference evidence="1 2" key="1">
    <citation type="journal article" date="2019" name="Genome Biol. Evol.">
        <title>Insights into the evolution of the New World diploid cottons (Gossypium, subgenus Houzingenia) based on genome sequencing.</title>
        <authorList>
            <person name="Grover C.E."/>
            <person name="Arick M.A. 2nd"/>
            <person name="Thrash A."/>
            <person name="Conover J.L."/>
            <person name="Sanders W.S."/>
            <person name="Peterson D.G."/>
            <person name="Frelichowski J.E."/>
            <person name="Scheffler J.A."/>
            <person name="Scheffler B.E."/>
            <person name="Wendel J.F."/>
        </authorList>
    </citation>
    <scope>NUCLEOTIDE SEQUENCE [LARGE SCALE GENOMIC DNA]</scope>
    <source>
        <strain evidence="1">157</strain>
        <tissue evidence="1">Leaf</tissue>
    </source>
</reference>
<protein>
    <submittedName>
        <fullName evidence="1">Uncharacterized protein</fullName>
    </submittedName>
</protein>
<evidence type="ECO:0000313" key="1">
    <source>
        <dbReference type="EMBL" id="MBA0567208.1"/>
    </source>
</evidence>
<accession>A0A7J8MR64</accession>
<dbReference type="Proteomes" id="UP000593572">
    <property type="component" value="Unassembled WGS sequence"/>
</dbReference>
<dbReference type="EMBL" id="JABEZX010000009">
    <property type="protein sequence ID" value="MBA0567208.1"/>
    <property type="molecule type" value="Genomic_DNA"/>
</dbReference>
<sequence>MDKYSYPLIYSMLESDLLLMWGFSSPE</sequence>